<sequence length="38" mass="4535">MAALSRDVEVERTQEKQLFDFEGPGHWFQRKNVQVDQD</sequence>
<dbReference type="AlphaFoldDB" id="B0TEA6"/>
<dbReference type="Proteomes" id="UP000008550">
    <property type="component" value="Chromosome"/>
</dbReference>
<protein>
    <submittedName>
        <fullName evidence="1">Uncharacterized protein</fullName>
    </submittedName>
</protein>
<evidence type="ECO:0000313" key="1">
    <source>
        <dbReference type="EMBL" id="ABZ85588.1"/>
    </source>
</evidence>
<organism evidence="1 2">
    <name type="scientific">Heliobacterium modesticaldum (strain ATCC 51547 / Ice1)</name>
    <dbReference type="NCBI Taxonomy" id="498761"/>
    <lineage>
        <taxon>Bacteria</taxon>
        <taxon>Bacillati</taxon>
        <taxon>Bacillota</taxon>
        <taxon>Clostridia</taxon>
        <taxon>Eubacteriales</taxon>
        <taxon>Heliobacteriaceae</taxon>
        <taxon>Heliomicrobium</taxon>
    </lineage>
</organism>
<evidence type="ECO:0000313" key="2">
    <source>
        <dbReference type="Proteomes" id="UP000008550"/>
    </source>
</evidence>
<keyword evidence="2" id="KW-1185">Reference proteome</keyword>
<dbReference type="EMBL" id="CP000930">
    <property type="protein sequence ID" value="ABZ85588.1"/>
    <property type="molecule type" value="Genomic_DNA"/>
</dbReference>
<gene>
    <name evidence="1" type="ORF">HM1_3086</name>
</gene>
<dbReference type="KEGG" id="hmo:HM1_3086"/>
<name>B0TEA6_HELMI</name>
<reference evidence="1 2" key="1">
    <citation type="journal article" date="2008" name="J. Bacteriol.">
        <title>The genome of Heliobacterium modesticaldum, a phototrophic representative of the Firmicutes containing the simplest photosynthetic apparatus.</title>
        <authorList>
            <person name="Sattley W.M."/>
            <person name="Madigan M.T."/>
            <person name="Swingley W.D."/>
            <person name="Cheung P.C."/>
            <person name="Clocksin K.M."/>
            <person name="Conrad A.L."/>
            <person name="Dejesa L.C."/>
            <person name="Honchak B.M."/>
            <person name="Jung D.O."/>
            <person name="Karbach L.E."/>
            <person name="Kurdoglu A."/>
            <person name="Lahiri S."/>
            <person name="Mastrian S.D."/>
            <person name="Page L.E."/>
            <person name="Taylor H.L."/>
            <person name="Wang Z.T."/>
            <person name="Raymond J."/>
            <person name="Chen M."/>
            <person name="Blankenship R.E."/>
            <person name="Touchman J.W."/>
        </authorList>
    </citation>
    <scope>NUCLEOTIDE SEQUENCE [LARGE SCALE GENOMIC DNA]</scope>
    <source>
        <strain evidence="2">ATCC 51547 / Ice1</strain>
    </source>
</reference>
<proteinExistence type="predicted"/>
<accession>B0TEA6</accession>
<dbReference type="HOGENOM" id="CLU_3328695_0_0_9"/>